<dbReference type="InterPro" id="IPR000983">
    <property type="entry name" value="Bac_GSPG_pilin"/>
</dbReference>
<dbReference type="InterPro" id="IPR045584">
    <property type="entry name" value="Pilin-like"/>
</dbReference>
<keyword evidence="1" id="KW-0488">Methylation</keyword>
<gene>
    <name evidence="2" type="ORF">COW99_05195</name>
</gene>
<dbReference type="Proteomes" id="UP000231246">
    <property type="component" value="Unassembled WGS sequence"/>
</dbReference>
<dbReference type="GO" id="GO:0015627">
    <property type="term" value="C:type II protein secretion system complex"/>
    <property type="evidence" value="ECO:0007669"/>
    <property type="project" value="InterPro"/>
</dbReference>
<dbReference type="GO" id="GO:0015628">
    <property type="term" value="P:protein secretion by the type II secretion system"/>
    <property type="evidence" value="ECO:0007669"/>
    <property type="project" value="InterPro"/>
</dbReference>
<protein>
    <recommendedName>
        <fullName evidence="4">Type II secretion system protein GspG C-terminal domain-containing protein</fullName>
    </recommendedName>
</protein>
<evidence type="ECO:0008006" key="4">
    <source>
        <dbReference type="Google" id="ProtNLM"/>
    </source>
</evidence>
<dbReference type="PRINTS" id="PR00813">
    <property type="entry name" value="BCTERIALGSPG"/>
</dbReference>
<organism evidence="2 3">
    <name type="scientific">Candidatus Roizmanbacteria bacterium CG22_combo_CG10-13_8_21_14_all_38_20</name>
    <dbReference type="NCBI Taxonomy" id="1974862"/>
    <lineage>
        <taxon>Bacteria</taxon>
        <taxon>Candidatus Roizmaniibacteriota</taxon>
    </lineage>
</organism>
<dbReference type="EMBL" id="PCTA01000033">
    <property type="protein sequence ID" value="PIP61160.1"/>
    <property type="molecule type" value="Genomic_DNA"/>
</dbReference>
<evidence type="ECO:0000313" key="2">
    <source>
        <dbReference type="EMBL" id="PIP61160.1"/>
    </source>
</evidence>
<comment type="caution">
    <text evidence="2">The sequence shown here is derived from an EMBL/GenBank/DDBJ whole genome shotgun (WGS) entry which is preliminary data.</text>
</comment>
<dbReference type="InterPro" id="IPR012902">
    <property type="entry name" value="N_methyl_site"/>
</dbReference>
<dbReference type="NCBIfam" id="TIGR02532">
    <property type="entry name" value="IV_pilin_GFxxxE"/>
    <property type="match status" value="1"/>
</dbReference>
<dbReference type="SUPFAM" id="SSF54523">
    <property type="entry name" value="Pili subunits"/>
    <property type="match status" value="1"/>
</dbReference>
<reference evidence="2 3" key="1">
    <citation type="submission" date="2017-09" db="EMBL/GenBank/DDBJ databases">
        <title>Depth-based differentiation of microbial function through sediment-hosted aquifers and enrichment of novel symbionts in the deep terrestrial subsurface.</title>
        <authorList>
            <person name="Probst A.J."/>
            <person name="Ladd B."/>
            <person name="Jarett J.K."/>
            <person name="Geller-Mcgrath D.E."/>
            <person name="Sieber C.M."/>
            <person name="Emerson J.B."/>
            <person name="Anantharaman K."/>
            <person name="Thomas B.C."/>
            <person name="Malmstrom R."/>
            <person name="Stieglmeier M."/>
            <person name="Klingl A."/>
            <person name="Woyke T."/>
            <person name="Ryan C.M."/>
            <person name="Banfield J.F."/>
        </authorList>
    </citation>
    <scope>NUCLEOTIDE SEQUENCE [LARGE SCALE GENOMIC DNA]</scope>
    <source>
        <strain evidence="2">CG22_combo_CG10-13_8_21_14_all_38_20</strain>
    </source>
</reference>
<name>A0A2H0BVU1_9BACT</name>
<accession>A0A2H0BVU1</accession>
<dbReference type="Gene3D" id="3.30.700.10">
    <property type="entry name" value="Glycoprotein, Type 4 Pilin"/>
    <property type="match status" value="1"/>
</dbReference>
<evidence type="ECO:0000313" key="3">
    <source>
        <dbReference type="Proteomes" id="UP000231246"/>
    </source>
</evidence>
<sequence>MNRCAKGFTLIELLVVISIIGLLAASGLASYRGITKRTQYNRAKNEMRQLAELMDLARGESGLTLKEITGNGCSECVCRGADNITSASCLNNYLNVLSTLNVAANGLMTLESPFLDPWGNPYMVNENEGESGGPSCPDVNGDGESCCTDNIHSAGENKFAAAGWVYDADDINLNVPTYFCSPPEGYHHADQNWN</sequence>
<proteinExistence type="predicted"/>
<evidence type="ECO:0000256" key="1">
    <source>
        <dbReference type="ARBA" id="ARBA00022481"/>
    </source>
</evidence>
<dbReference type="PROSITE" id="PS00409">
    <property type="entry name" value="PROKAR_NTER_METHYL"/>
    <property type="match status" value="1"/>
</dbReference>
<dbReference type="AlphaFoldDB" id="A0A2H0BVU1"/>
<dbReference type="Pfam" id="PF07963">
    <property type="entry name" value="N_methyl"/>
    <property type="match status" value="1"/>
</dbReference>